<keyword evidence="3 10" id="KW-0963">Cytoplasm</keyword>
<dbReference type="Gene3D" id="1.20.120.140">
    <property type="entry name" value="Signal recognition particle SRP54, nucleotide-binding domain"/>
    <property type="match status" value="1"/>
</dbReference>
<evidence type="ECO:0000256" key="10">
    <source>
        <dbReference type="HAMAP-Rule" id="MF_00920"/>
    </source>
</evidence>
<evidence type="ECO:0000256" key="6">
    <source>
        <dbReference type="ARBA" id="ARBA00023134"/>
    </source>
</evidence>
<dbReference type="SMART" id="SM00962">
    <property type="entry name" value="SRP54"/>
    <property type="match status" value="1"/>
</dbReference>
<dbReference type="SMART" id="SM00382">
    <property type="entry name" value="AAA"/>
    <property type="match status" value="1"/>
</dbReference>
<dbReference type="InterPro" id="IPR004390">
    <property type="entry name" value="SR_rcpt_FtsY"/>
</dbReference>
<reference evidence="15" key="1">
    <citation type="submission" date="2016-07" db="EMBL/GenBank/DDBJ databases">
        <authorList>
            <person name="Florea S."/>
            <person name="Webb J.S."/>
            <person name="Jaromczyk J."/>
            <person name="Schardl C.L."/>
        </authorList>
    </citation>
    <scope>NUCLEOTIDE SEQUENCE [LARGE SCALE GENOMIC DNA]</scope>
    <source>
        <strain evidence="15">MV-1</strain>
    </source>
</reference>
<gene>
    <name evidence="10" type="primary">ftsY</name>
    <name evidence="14" type="ORF">BEN30_13505</name>
</gene>
<name>A0A1E5Q5N5_9PROT</name>
<keyword evidence="15" id="KW-1185">Reference proteome</keyword>
<evidence type="ECO:0000259" key="13">
    <source>
        <dbReference type="SMART" id="SM00963"/>
    </source>
</evidence>
<dbReference type="GO" id="GO:0005525">
    <property type="term" value="F:GTP binding"/>
    <property type="evidence" value="ECO:0007669"/>
    <property type="project" value="UniProtKB-UniRule"/>
</dbReference>
<dbReference type="InterPro" id="IPR000897">
    <property type="entry name" value="SRP54_GTPase_dom"/>
</dbReference>
<comment type="subcellular location">
    <subcellularLocation>
        <location evidence="1">Cell inner membrane</location>
        <topology evidence="1">Peripheral membrane protein</topology>
        <orientation evidence="1">Cytoplasmic side</orientation>
    </subcellularLocation>
    <subcellularLocation>
        <location evidence="10">Cell membrane</location>
        <topology evidence="10">Peripheral membrane protein</topology>
        <orientation evidence="10">Cytoplasmic side</orientation>
    </subcellularLocation>
    <subcellularLocation>
        <location evidence="10">Cytoplasm</location>
    </subcellularLocation>
</comment>
<dbReference type="Proteomes" id="UP000095347">
    <property type="component" value="Unassembled WGS sequence"/>
</dbReference>
<evidence type="ECO:0000313" key="15">
    <source>
        <dbReference type="Proteomes" id="UP000095347"/>
    </source>
</evidence>
<dbReference type="SMART" id="SM00963">
    <property type="entry name" value="SRP54_N"/>
    <property type="match status" value="1"/>
</dbReference>
<dbReference type="CDD" id="cd17874">
    <property type="entry name" value="FtsY"/>
    <property type="match status" value="1"/>
</dbReference>
<keyword evidence="6 10" id="KW-0342">GTP-binding</keyword>
<keyword evidence="8 10" id="KW-0675">Receptor</keyword>
<dbReference type="HAMAP" id="MF_00920">
    <property type="entry name" value="FtsY"/>
    <property type="match status" value="1"/>
</dbReference>
<dbReference type="Gene3D" id="3.40.50.300">
    <property type="entry name" value="P-loop containing nucleotide triphosphate hydrolases"/>
    <property type="match status" value="1"/>
</dbReference>
<dbReference type="GO" id="GO:0006614">
    <property type="term" value="P:SRP-dependent cotranslational protein targeting to membrane"/>
    <property type="evidence" value="ECO:0007669"/>
    <property type="project" value="InterPro"/>
</dbReference>
<evidence type="ECO:0000259" key="12">
    <source>
        <dbReference type="SMART" id="SM00962"/>
    </source>
</evidence>
<keyword evidence="4 10" id="KW-0547">Nucleotide-binding</keyword>
<comment type="similarity">
    <text evidence="10">Belongs to the GTP-binding SRP family. FtsY subfamily.</text>
</comment>
<dbReference type="SUPFAM" id="SSF52540">
    <property type="entry name" value="P-loop containing nucleoside triphosphate hydrolases"/>
    <property type="match status" value="1"/>
</dbReference>
<dbReference type="EMBL" id="MCGG01000043">
    <property type="protein sequence ID" value="OEJ65909.1"/>
    <property type="molecule type" value="Genomic_DNA"/>
</dbReference>
<evidence type="ECO:0000256" key="7">
    <source>
        <dbReference type="ARBA" id="ARBA00023136"/>
    </source>
</evidence>
<protein>
    <recommendedName>
        <fullName evidence="10">Signal recognition particle receptor FtsY</fullName>
        <shortName evidence="10">SRP receptor</shortName>
        <ecNumber evidence="10">3.6.5.4</ecNumber>
    </recommendedName>
</protein>
<organism evidence="14 15">
    <name type="scientific">Magnetovibrio blakemorei</name>
    <dbReference type="NCBI Taxonomy" id="28181"/>
    <lineage>
        <taxon>Bacteria</taxon>
        <taxon>Pseudomonadati</taxon>
        <taxon>Pseudomonadota</taxon>
        <taxon>Alphaproteobacteria</taxon>
        <taxon>Rhodospirillales</taxon>
        <taxon>Magnetovibrionaceae</taxon>
        <taxon>Magnetovibrio</taxon>
    </lineage>
</organism>
<dbReference type="GO" id="GO:0005886">
    <property type="term" value="C:plasma membrane"/>
    <property type="evidence" value="ECO:0007669"/>
    <property type="project" value="UniProtKB-SubCell"/>
</dbReference>
<dbReference type="GO" id="GO:0005737">
    <property type="term" value="C:cytoplasm"/>
    <property type="evidence" value="ECO:0007669"/>
    <property type="project" value="UniProtKB-SubCell"/>
</dbReference>
<evidence type="ECO:0000256" key="5">
    <source>
        <dbReference type="ARBA" id="ARBA00022801"/>
    </source>
</evidence>
<dbReference type="InterPro" id="IPR036225">
    <property type="entry name" value="SRP/SRP_N"/>
</dbReference>
<dbReference type="GO" id="GO:0005047">
    <property type="term" value="F:signal recognition particle binding"/>
    <property type="evidence" value="ECO:0007669"/>
    <property type="project" value="TreeGrafter"/>
</dbReference>
<evidence type="ECO:0000256" key="3">
    <source>
        <dbReference type="ARBA" id="ARBA00022490"/>
    </source>
</evidence>
<feature type="domain" description="Signal recognition particle SRP54 helical bundle" evidence="13">
    <location>
        <begin position="19"/>
        <end position="99"/>
    </location>
</feature>
<dbReference type="Pfam" id="PF02881">
    <property type="entry name" value="SRP54_N"/>
    <property type="match status" value="1"/>
</dbReference>
<sequence length="317" mass="33858">MGNYRTAEGDNAGGWLKKLKSGLGKSTERMTQGIAQVFTVRRRLDAEVLEELEEALILSDMGVTTAAKLTASLGKSRFDQEVGDVEVREAFAAEIAQILTPVAKPLELKPLLKPHVILVCGVNGSGKTTTIGKLAKQYTDEGRKVMLAAGDTFRAAAIEQLQVWGQRTGVPVIAREIGADSAGLAFDALQQARAESVDVLLIDTAGRLQNKSHLMDELEKVVRVIKKIDPDAPHDVVLVLDATVGQNAHAQVEVFQKSVNVSGLVMTKLDGTAKGGVVVALADKFALPVHCIGVGEGADDLRPFNAKDFARNLMGLD</sequence>
<comment type="catalytic activity">
    <reaction evidence="9 10">
        <text>GTP + H2O = GDP + phosphate + H(+)</text>
        <dbReference type="Rhea" id="RHEA:19669"/>
        <dbReference type="ChEBI" id="CHEBI:15377"/>
        <dbReference type="ChEBI" id="CHEBI:15378"/>
        <dbReference type="ChEBI" id="CHEBI:37565"/>
        <dbReference type="ChEBI" id="CHEBI:43474"/>
        <dbReference type="ChEBI" id="CHEBI:58189"/>
        <dbReference type="EC" id="3.6.5.4"/>
    </reaction>
</comment>
<comment type="function">
    <text evidence="10">Involved in targeting and insertion of nascent membrane proteins into the cytoplasmic membrane. Acts as a receptor for the complex formed by the signal recognition particle (SRP) and the ribosome-nascent chain (RNC). Interaction with SRP-RNC leads to the transfer of the RNC complex to the Sec translocase for insertion into the membrane, the hydrolysis of GTP by both Ffh and FtsY, and the dissociation of the SRP-FtsY complex into the individual components.</text>
</comment>
<feature type="domain" description="AAA+ ATPase" evidence="11">
    <location>
        <begin position="113"/>
        <end position="265"/>
    </location>
</feature>
<dbReference type="InterPro" id="IPR042101">
    <property type="entry name" value="SRP54_N_sf"/>
</dbReference>
<dbReference type="AlphaFoldDB" id="A0A1E5Q5N5"/>
<dbReference type="SUPFAM" id="SSF47364">
    <property type="entry name" value="Domain of the SRP/SRP receptor G-proteins"/>
    <property type="match status" value="1"/>
</dbReference>
<dbReference type="EC" id="3.6.5.4" evidence="10"/>
<evidence type="ECO:0000256" key="2">
    <source>
        <dbReference type="ARBA" id="ARBA00022475"/>
    </source>
</evidence>
<dbReference type="InterPro" id="IPR003593">
    <property type="entry name" value="AAA+_ATPase"/>
</dbReference>
<accession>A0A1E5Q5N5</accession>
<evidence type="ECO:0000256" key="8">
    <source>
        <dbReference type="ARBA" id="ARBA00023170"/>
    </source>
</evidence>
<keyword evidence="7 10" id="KW-0472">Membrane</keyword>
<dbReference type="InterPro" id="IPR013822">
    <property type="entry name" value="Signal_recog_particl_SRP54_hlx"/>
</dbReference>
<keyword evidence="2 10" id="KW-1003">Cell membrane</keyword>
<dbReference type="GO" id="GO:0003924">
    <property type="term" value="F:GTPase activity"/>
    <property type="evidence" value="ECO:0007669"/>
    <property type="project" value="UniProtKB-UniRule"/>
</dbReference>
<proteinExistence type="inferred from homology"/>
<evidence type="ECO:0000259" key="11">
    <source>
        <dbReference type="SMART" id="SM00382"/>
    </source>
</evidence>
<feature type="domain" description="SRP54-type proteins GTP-binding" evidence="12">
    <location>
        <begin position="114"/>
        <end position="315"/>
    </location>
</feature>
<keyword evidence="5 10" id="KW-0378">Hydrolase</keyword>
<comment type="caution">
    <text evidence="14">The sequence shown here is derived from an EMBL/GenBank/DDBJ whole genome shotgun (WGS) entry which is preliminary data.</text>
</comment>
<feature type="binding site" evidence="10">
    <location>
        <begin position="121"/>
        <end position="128"/>
    </location>
    <ligand>
        <name>GTP</name>
        <dbReference type="ChEBI" id="CHEBI:37565"/>
    </ligand>
</feature>
<comment type="subunit">
    <text evidence="10">Part of the signal recognition particle protein translocation system, which is composed of SRP and FtsY. SRP is a ribonucleoprotein composed of Ffh and a 4.5S RNA molecule.</text>
</comment>
<dbReference type="InterPro" id="IPR027417">
    <property type="entry name" value="P-loop_NTPase"/>
</dbReference>
<dbReference type="FunFam" id="3.40.50.300:FF:000053">
    <property type="entry name" value="Signal recognition particle receptor FtsY"/>
    <property type="match status" value="1"/>
</dbReference>
<evidence type="ECO:0000256" key="1">
    <source>
        <dbReference type="ARBA" id="ARBA00004515"/>
    </source>
</evidence>
<dbReference type="PANTHER" id="PTHR43134">
    <property type="entry name" value="SIGNAL RECOGNITION PARTICLE RECEPTOR SUBUNIT ALPHA"/>
    <property type="match status" value="1"/>
</dbReference>
<dbReference type="STRING" id="28181.BEN30_13505"/>
<dbReference type="RefSeq" id="WP_069958602.1">
    <property type="nucleotide sequence ID" value="NZ_MCGG01000043.1"/>
</dbReference>
<evidence type="ECO:0000256" key="9">
    <source>
        <dbReference type="ARBA" id="ARBA00048027"/>
    </source>
</evidence>
<feature type="binding site" evidence="10">
    <location>
        <begin position="267"/>
        <end position="270"/>
    </location>
    <ligand>
        <name>GTP</name>
        <dbReference type="ChEBI" id="CHEBI:37565"/>
    </ligand>
</feature>
<evidence type="ECO:0000256" key="4">
    <source>
        <dbReference type="ARBA" id="ARBA00022741"/>
    </source>
</evidence>
<evidence type="ECO:0000313" key="14">
    <source>
        <dbReference type="EMBL" id="OEJ65909.1"/>
    </source>
</evidence>
<dbReference type="NCBIfam" id="TIGR00064">
    <property type="entry name" value="ftsY"/>
    <property type="match status" value="1"/>
</dbReference>
<dbReference type="Pfam" id="PF00448">
    <property type="entry name" value="SRP54"/>
    <property type="match status" value="1"/>
</dbReference>
<feature type="binding site" evidence="10">
    <location>
        <begin position="203"/>
        <end position="207"/>
    </location>
    <ligand>
        <name>GTP</name>
        <dbReference type="ChEBI" id="CHEBI:37565"/>
    </ligand>
</feature>
<dbReference type="PANTHER" id="PTHR43134:SF1">
    <property type="entry name" value="SIGNAL RECOGNITION PARTICLE RECEPTOR SUBUNIT ALPHA"/>
    <property type="match status" value="1"/>
</dbReference>